<dbReference type="Pfam" id="PF01077">
    <property type="entry name" value="NIR_SIR"/>
    <property type="match status" value="1"/>
</dbReference>
<dbReference type="Gene3D" id="3.30.390.30">
    <property type="match status" value="1"/>
</dbReference>
<evidence type="ECO:0000256" key="3">
    <source>
        <dbReference type="ARBA" id="ARBA00010429"/>
    </source>
</evidence>
<feature type="domain" description="Nitrite/Sulfite reductase ferredoxin-like" evidence="18">
    <location>
        <begin position="563"/>
        <end position="625"/>
    </location>
</feature>
<dbReference type="InterPro" id="IPR007419">
    <property type="entry name" value="BFD-like_2Fe2S-bd_dom"/>
</dbReference>
<evidence type="ECO:0000256" key="13">
    <source>
        <dbReference type="ARBA" id="ARBA00023063"/>
    </source>
</evidence>
<dbReference type="EMBL" id="RHRS01000028">
    <property type="protein sequence ID" value="RRW35604.1"/>
    <property type="molecule type" value="Genomic_DNA"/>
</dbReference>
<sequence length="818" mass="89472">MQKLKLVMIGNGMAGVRTLEELLKLAPDLYDITVFGAEPHPNYNRILLSPVLAGEQTFEEIILNDLNWYADNGIKLLLGRKVVKIDRKKRLVIADDGSEAEYDRLLIATGSNPFILPVPGKDLAGVIGYRDIADTQTMMDTAKTHKHAVVIGGGLLGLEAANGLKLRGMDVTVVHIGDWLLERQLDRTAGELLQKSLEDRGLKFLLPKHTAELLDNGEGRVCAVKFKDGEVIPADLVVMAAGIRPNSELAESAGIACNRGILVNDTLQTYDPRIYAIGECASHRGIAYGLVAPLFEQAKVCANHLAQLGFSRYQGSVTSTKLKVTGIDLFSAGEFMGGEGTETITLSDPIGGVYKKLVIKDDVLVGACLYGDTADGGWYFRQIRENHNVSEIRDHLMFGEGAIGDVGHQGADKTANMPDSMEICGCNGVCKGTIVKAIQENGLFSVDEVKKHTKAASSCGSCAGLVEQILISTVGGAADVKPKSEKAICGCSALNHGQIRKAIREQHLTSMAQTMAFLNWSTPNGCATCRPALNYYLISTWPGEAKDDPQSRLINERAHANIQKDGTYSVVPRMWGGVTNPSELRRIADVADKYNVPMVKVTGGQRIDLLGIKKDDLPAVWKDLDMPSGHAYGKSIRTVKTCVGSEFCRFGTQNSTQLGIDLEHDLFNMWSPHKVKLAVSGCPRNCSEAGIKDVGIIGVDSGFEMYIGGNGGIKTEVAEFFVKVKTAEEVREYNAAFLQLYREEAFYLERTVHYLQRVGMEHIKKAVLEDEANRKALAARLHYALSFEQDPWKERIETPQLKKEFDTIKVVQIEEATV</sequence>
<evidence type="ECO:0000256" key="5">
    <source>
        <dbReference type="ARBA" id="ARBA00022617"/>
    </source>
</evidence>
<evidence type="ECO:0000256" key="11">
    <source>
        <dbReference type="ARBA" id="ARBA00023004"/>
    </source>
</evidence>
<dbReference type="InterPro" id="IPR006067">
    <property type="entry name" value="NO2/SO3_Rdtase_4Fe4S_dom"/>
</dbReference>
<dbReference type="SUPFAM" id="SSF55124">
    <property type="entry name" value="Nitrite/Sulfite reductase N-terminal domain-like"/>
    <property type="match status" value="1"/>
</dbReference>
<comment type="cofactor">
    <cofactor evidence="16">
        <name>[4Fe-4S] cluster</name>
        <dbReference type="ChEBI" id="CHEBI:49883"/>
    </cofactor>
    <text evidence="16">Binds 1 [4Fe-4S] cluster per subunit.</text>
</comment>
<dbReference type="InterPro" id="IPR012744">
    <property type="entry name" value="Nitri_red_NirB"/>
</dbReference>
<keyword evidence="9 15" id="KW-0274">FAD</keyword>
<keyword evidence="4 16" id="KW-0004">4Fe-4S</keyword>
<evidence type="ECO:0000256" key="4">
    <source>
        <dbReference type="ARBA" id="ARBA00022485"/>
    </source>
</evidence>
<dbReference type="NCBIfam" id="TIGR02374">
    <property type="entry name" value="nitri_red_nirB"/>
    <property type="match status" value="1"/>
</dbReference>
<dbReference type="PROSITE" id="PS00365">
    <property type="entry name" value="NIR_SIR"/>
    <property type="match status" value="1"/>
</dbReference>
<evidence type="ECO:0000313" key="23">
    <source>
        <dbReference type="Proteomes" id="UP000272833"/>
    </source>
</evidence>
<evidence type="ECO:0000259" key="19">
    <source>
        <dbReference type="Pfam" id="PF04324"/>
    </source>
</evidence>
<dbReference type="InterPro" id="IPR023753">
    <property type="entry name" value="FAD/NAD-binding_dom"/>
</dbReference>
<dbReference type="PANTHER" id="PTHR43809">
    <property type="entry name" value="NITRITE REDUCTASE (NADH) LARGE SUBUNIT"/>
    <property type="match status" value="1"/>
</dbReference>
<evidence type="ECO:0000256" key="1">
    <source>
        <dbReference type="ARBA" id="ARBA00001974"/>
    </source>
</evidence>
<dbReference type="InterPro" id="IPR017121">
    <property type="entry name" value="Nitrite_Rdtase_lsu"/>
</dbReference>
<evidence type="ECO:0000259" key="18">
    <source>
        <dbReference type="Pfam" id="PF03460"/>
    </source>
</evidence>
<comment type="cofactor">
    <cofactor evidence="14">
        <name>[2Fe-2S] cluster</name>
        <dbReference type="ChEBI" id="CHEBI:190135"/>
    </cofactor>
</comment>
<dbReference type="InterPro" id="IPR045854">
    <property type="entry name" value="NO2/SO3_Rdtase_4Fe4S_sf"/>
</dbReference>
<feature type="domain" description="NADH-rubredoxin oxidoreductase C-terminal" evidence="21">
    <location>
        <begin position="319"/>
        <end position="385"/>
    </location>
</feature>
<dbReference type="FunFam" id="3.50.50.60:FF:000033">
    <property type="entry name" value="Nitrite reductase [NAD(P)H], large subunit"/>
    <property type="match status" value="1"/>
</dbReference>
<comment type="pathway">
    <text evidence="2">Nitrogen metabolism; nitrate reduction (assimilation).</text>
</comment>
<dbReference type="Pfam" id="PF07992">
    <property type="entry name" value="Pyr_redox_2"/>
    <property type="match status" value="1"/>
</dbReference>
<dbReference type="GO" id="GO:0051537">
    <property type="term" value="F:2 iron, 2 sulfur cluster binding"/>
    <property type="evidence" value="ECO:0007669"/>
    <property type="project" value="UniProtKB-KW"/>
</dbReference>
<evidence type="ECO:0000256" key="7">
    <source>
        <dbReference type="ARBA" id="ARBA00022714"/>
    </source>
</evidence>
<dbReference type="Gene3D" id="3.30.413.10">
    <property type="entry name" value="Sulfite Reductase Hemoprotein, domain 1"/>
    <property type="match status" value="1"/>
</dbReference>
<dbReference type="Gene3D" id="1.10.10.1100">
    <property type="entry name" value="BFD-like [2Fe-2S]-binding domain"/>
    <property type="match status" value="2"/>
</dbReference>
<dbReference type="AlphaFoldDB" id="A0A3R8W017"/>
<dbReference type="CDD" id="cd19943">
    <property type="entry name" value="NirB_Fer2_BFD-like_1"/>
    <property type="match status" value="1"/>
</dbReference>
<keyword evidence="13 15" id="KW-0534">Nitrate assimilation</keyword>
<keyword evidence="12 16" id="KW-0411">Iron-sulfur</keyword>
<evidence type="ECO:0000313" key="22">
    <source>
        <dbReference type="EMBL" id="RRW35604.1"/>
    </source>
</evidence>
<dbReference type="PIRSF" id="PIRSF037149">
    <property type="entry name" value="NirB"/>
    <property type="match status" value="1"/>
</dbReference>
<keyword evidence="11 16" id="KW-0408">Iron</keyword>
<dbReference type="InterPro" id="IPR036188">
    <property type="entry name" value="FAD/NAD-bd_sf"/>
</dbReference>
<dbReference type="PRINTS" id="PR00411">
    <property type="entry name" value="PNDRDTASEI"/>
</dbReference>
<feature type="binding site" evidence="16">
    <location>
        <position position="682"/>
    </location>
    <ligand>
        <name>[4Fe-4S] cluster</name>
        <dbReference type="ChEBI" id="CHEBI:49883"/>
    </ligand>
</feature>
<dbReference type="GO" id="GO:0050660">
    <property type="term" value="F:flavin adenine dinucleotide binding"/>
    <property type="evidence" value="ECO:0007669"/>
    <property type="project" value="UniProtKB-UniRule"/>
</dbReference>
<accession>A0A3R8W017</accession>
<evidence type="ECO:0000256" key="9">
    <source>
        <dbReference type="ARBA" id="ARBA00022827"/>
    </source>
</evidence>
<gene>
    <name evidence="22" type="ORF">EGJ44_12290</name>
</gene>
<dbReference type="InterPro" id="IPR036136">
    <property type="entry name" value="Nit/Sulf_reduc_fer-like_dom_sf"/>
</dbReference>
<evidence type="ECO:0000256" key="16">
    <source>
        <dbReference type="PIRSR" id="PIRSR037149-1"/>
    </source>
</evidence>
<dbReference type="PRINTS" id="PR00368">
    <property type="entry name" value="FADPNR"/>
</dbReference>
<feature type="domain" description="BFD-like [2Fe-2S]-binding" evidence="19">
    <location>
        <begin position="488"/>
        <end position="538"/>
    </location>
</feature>
<evidence type="ECO:0000256" key="12">
    <source>
        <dbReference type="ARBA" id="ARBA00023014"/>
    </source>
</evidence>
<feature type="binding site" evidence="16">
    <location>
        <position position="686"/>
    </location>
    <ligand>
        <name>[4Fe-4S] cluster</name>
        <dbReference type="ChEBI" id="CHEBI:49883"/>
    </ligand>
</feature>
<dbReference type="InterPro" id="IPR016156">
    <property type="entry name" value="FAD/NAD-linked_Rdtase_dimer_sf"/>
</dbReference>
<keyword evidence="6 15" id="KW-0285">Flavoprotein</keyword>
<evidence type="ECO:0000259" key="20">
    <source>
        <dbReference type="Pfam" id="PF07992"/>
    </source>
</evidence>
<dbReference type="SUPFAM" id="SSF56014">
    <property type="entry name" value="Nitrite and sulphite reductase 4Fe-4S domain-like"/>
    <property type="match status" value="1"/>
</dbReference>
<evidence type="ECO:0000256" key="2">
    <source>
        <dbReference type="ARBA" id="ARBA00005096"/>
    </source>
</evidence>
<evidence type="ECO:0000256" key="10">
    <source>
        <dbReference type="ARBA" id="ARBA00023002"/>
    </source>
</evidence>
<dbReference type="GO" id="GO:0020037">
    <property type="term" value="F:heme binding"/>
    <property type="evidence" value="ECO:0007669"/>
    <property type="project" value="InterPro"/>
</dbReference>
<dbReference type="InterPro" id="IPR052034">
    <property type="entry name" value="NasD-like"/>
</dbReference>
<keyword evidence="5 16" id="KW-0349">Heme</keyword>
<feature type="binding site" evidence="16">
    <location>
        <position position="642"/>
    </location>
    <ligand>
        <name>[4Fe-4S] cluster</name>
        <dbReference type="ChEBI" id="CHEBI:49883"/>
    </ligand>
</feature>
<dbReference type="Gene3D" id="3.90.480.10">
    <property type="entry name" value="Sulfite Reductase Hemoprotein,Domain 2"/>
    <property type="match status" value="1"/>
</dbReference>
<dbReference type="InterPro" id="IPR005117">
    <property type="entry name" value="NiRdtase/SiRdtase_haem-b_fer"/>
</dbReference>
<reference evidence="22 23" key="1">
    <citation type="submission" date="2018-10" db="EMBL/GenBank/DDBJ databases">
        <title>Transmission dynamics of multidrug resistant bacteria on intensive care unit surfaces.</title>
        <authorList>
            <person name="D'Souza A.W."/>
            <person name="Potter R.F."/>
            <person name="Wallace M."/>
            <person name="Shupe A."/>
            <person name="Patel S."/>
            <person name="Sun S."/>
            <person name="Gul D."/>
            <person name="Kwon J.H."/>
            <person name="Andleeb S."/>
            <person name="Burnham C.-A.D."/>
            <person name="Dantas G."/>
        </authorList>
    </citation>
    <scope>NUCLEOTIDE SEQUENCE [LARGE SCALE GENOMIC DNA]</scope>
    <source>
        <strain evidence="22 23">PO_271</strain>
    </source>
</reference>
<dbReference type="Pfam" id="PF03460">
    <property type="entry name" value="NIR_SIR_ferr"/>
    <property type="match status" value="1"/>
</dbReference>
<dbReference type="Pfam" id="PF18267">
    <property type="entry name" value="Rubredoxin_C"/>
    <property type="match status" value="1"/>
</dbReference>
<dbReference type="GO" id="GO:0046872">
    <property type="term" value="F:metal ion binding"/>
    <property type="evidence" value="ECO:0007669"/>
    <property type="project" value="UniProtKB-KW"/>
</dbReference>
<comment type="cofactor">
    <cofactor evidence="1 15">
        <name>FAD</name>
        <dbReference type="ChEBI" id="CHEBI:57692"/>
    </cofactor>
</comment>
<keyword evidence="7" id="KW-0001">2Fe-2S</keyword>
<evidence type="ECO:0000256" key="15">
    <source>
        <dbReference type="PIRNR" id="PIRNR037149"/>
    </source>
</evidence>
<evidence type="ECO:0000256" key="6">
    <source>
        <dbReference type="ARBA" id="ARBA00022630"/>
    </source>
</evidence>
<dbReference type="GO" id="GO:0042128">
    <property type="term" value="P:nitrate assimilation"/>
    <property type="evidence" value="ECO:0007669"/>
    <property type="project" value="UniProtKB-UniRule"/>
</dbReference>
<proteinExistence type="inferred from homology"/>
<dbReference type="GO" id="GO:0051539">
    <property type="term" value="F:4 iron, 4 sulfur cluster binding"/>
    <property type="evidence" value="ECO:0007669"/>
    <property type="project" value="UniProtKB-KW"/>
</dbReference>
<dbReference type="CDD" id="cd19944">
    <property type="entry name" value="NirB_Fer2_BFD-like_2"/>
    <property type="match status" value="1"/>
</dbReference>
<feature type="binding site" description="axial binding residue" evidence="16">
    <location>
        <position position="686"/>
    </location>
    <ligand>
        <name>siroheme</name>
        <dbReference type="ChEBI" id="CHEBI:60052"/>
    </ligand>
    <ligandPart>
        <name>Fe</name>
        <dbReference type="ChEBI" id="CHEBI:18248"/>
    </ligandPart>
</feature>
<dbReference type="InterPro" id="IPR041575">
    <property type="entry name" value="Rubredoxin_C"/>
</dbReference>
<dbReference type="Gene3D" id="3.50.50.60">
    <property type="entry name" value="FAD/NAD(P)-binding domain"/>
    <property type="match status" value="2"/>
</dbReference>
<dbReference type="RefSeq" id="WP_125874348.1">
    <property type="nucleotide sequence ID" value="NZ_RHRS01000028.1"/>
</dbReference>
<dbReference type="InterPro" id="IPR006066">
    <property type="entry name" value="NO2/SO3_Rdtase_FeS/sirohaem_BS"/>
</dbReference>
<dbReference type="UniPathway" id="UPA00653"/>
<comment type="similarity">
    <text evidence="3">Belongs to the nitrite and sulfite reductase 4Fe-4S domain family.</text>
</comment>
<feature type="domain" description="Nitrite/sulphite reductase 4Fe-4S" evidence="17">
    <location>
        <begin position="633"/>
        <end position="773"/>
    </location>
</feature>
<dbReference type="GO" id="GO:0098809">
    <property type="term" value="F:nitrite reductase activity"/>
    <property type="evidence" value="ECO:0007669"/>
    <property type="project" value="InterPro"/>
</dbReference>
<protein>
    <submittedName>
        <fullName evidence="22">NAD(P)/FAD-dependent oxidoreductase</fullName>
    </submittedName>
</protein>
<organism evidence="22 23">
    <name type="scientific">Ectopseudomonas oleovorans</name>
    <name type="common">Pseudomonas oleovorans</name>
    <dbReference type="NCBI Taxonomy" id="301"/>
    <lineage>
        <taxon>Bacteria</taxon>
        <taxon>Pseudomonadati</taxon>
        <taxon>Pseudomonadota</taxon>
        <taxon>Gammaproteobacteria</taxon>
        <taxon>Pseudomonadales</taxon>
        <taxon>Pseudomonadaceae</taxon>
        <taxon>Ectopseudomonas</taxon>
    </lineage>
</organism>
<evidence type="ECO:0000259" key="17">
    <source>
        <dbReference type="Pfam" id="PF01077"/>
    </source>
</evidence>
<dbReference type="InterPro" id="IPR041854">
    <property type="entry name" value="BFD-like_2Fe2S-bd_dom_sf"/>
</dbReference>
<dbReference type="Proteomes" id="UP000272833">
    <property type="component" value="Unassembled WGS sequence"/>
</dbReference>
<comment type="cofactor">
    <cofactor evidence="16">
        <name>siroheme</name>
        <dbReference type="ChEBI" id="CHEBI:60052"/>
    </cofactor>
    <text evidence="16">Binds 1 siroheme per subunit.</text>
</comment>
<dbReference type="FunFam" id="1.10.10.1100:FF:000002">
    <property type="entry name" value="Nitrite reductase large subunit"/>
    <property type="match status" value="1"/>
</dbReference>
<dbReference type="SUPFAM" id="SSF51905">
    <property type="entry name" value="FAD/NAD(P)-binding domain"/>
    <property type="match status" value="2"/>
</dbReference>
<dbReference type="Pfam" id="PF04324">
    <property type="entry name" value="Fer2_BFD"/>
    <property type="match status" value="2"/>
</dbReference>
<evidence type="ECO:0000256" key="8">
    <source>
        <dbReference type="ARBA" id="ARBA00022723"/>
    </source>
</evidence>
<keyword evidence="8 16" id="KW-0479">Metal-binding</keyword>
<dbReference type="GO" id="GO:0050661">
    <property type="term" value="F:NADP binding"/>
    <property type="evidence" value="ECO:0007669"/>
    <property type="project" value="UniProtKB-UniRule"/>
</dbReference>
<keyword evidence="10" id="KW-0560">Oxidoreductase</keyword>
<name>A0A3R8W017_ECTOL</name>
<dbReference type="PRINTS" id="PR00397">
    <property type="entry name" value="SIROHAEM"/>
</dbReference>
<comment type="caution">
    <text evidence="22">The sequence shown here is derived from an EMBL/GenBank/DDBJ whole genome shotgun (WGS) entry which is preliminary data.</text>
</comment>
<feature type="binding site" evidence="16">
    <location>
        <position position="648"/>
    </location>
    <ligand>
        <name>[4Fe-4S] cluster</name>
        <dbReference type="ChEBI" id="CHEBI:49883"/>
    </ligand>
</feature>
<feature type="domain" description="BFD-like [2Fe-2S]-binding" evidence="19">
    <location>
        <begin position="423"/>
        <end position="471"/>
    </location>
</feature>
<dbReference type="PANTHER" id="PTHR43809:SF1">
    <property type="entry name" value="NITRITE REDUCTASE (NADH) LARGE SUBUNIT"/>
    <property type="match status" value="1"/>
</dbReference>
<feature type="domain" description="FAD/NAD(P)-binding" evidence="20">
    <location>
        <begin position="5"/>
        <end position="283"/>
    </location>
</feature>
<evidence type="ECO:0000259" key="21">
    <source>
        <dbReference type="Pfam" id="PF18267"/>
    </source>
</evidence>
<evidence type="ECO:0000256" key="14">
    <source>
        <dbReference type="ARBA" id="ARBA00034078"/>
    </source>
</evidence>